<dbReference type="Proteomes" id="UP000095038">
    <property type="component" value="Unassembled WGS sequence"/>
</dbReference>
<keyword evidence="3" id="KW-1185">Reference proteome</keyword>
<accession>A0A1D2VNG5</accession>
<dbReference type="GeneID" id="30964671"/>
<dbReference type="EMBL" id="KV454476">
    <property type="protein sequence ID" value="ODV63095.1"/>
    <property type="molecule type" value="Genomic_DNA"/>
</dbReference>
<protein>
    <submittedName>
        <fullName evidence="2">Uncharacterized protein</fullName>
    </submittedName>
</protein>
<keyword evidence="1" id="KW-0472">Membrane</keyword>
<evidence type="ECO:0000313" key="2">
    <source>
        <dbReference type="EMBL" id="ODV63095.1"/>
    </source>
</evidence>
<keyword evidence="1" id="KW-1133">Transmembrane helix</keyword>
<evidence type="ECO:0000313" key="3">
    <source>
        <dbReference type="Proteomes" id="UP000095038"/>
    </source>
</evidence>
<proteinExistence type="predicted"/>
<organism evidence="2 3">
    <name type="scientific">Ascoidea rubescens DSM 1968</name>
    <dbReference type="NCBI Taxonomy" id="1344418"/>
    <lineage>
        <taxon>Eukaryota</taxon>
        <taxon>Fungi</taxon>
        <taxon>Dikarya</taxon>
        <taxon>Ascomycota</taxon>
        <taxon>Saccharomycotina</taxon>
        <taxon>Saccharomycetes</taxon>
        <taxon>Ascoideaceae</taxon>
        <taxon>Ascoidea</taxon>
    </lineage>
</organism>
<sequence length="70" mass="8421">MLDYLKQTNDDIITKYQNLINYENERLEFCDFSYILSDNFDKSKNRYDVCVLSTFISYFSLLITNDIIIL</sequence>
<evidence type="ECO:0000256" key="1">
    <source>
        <dbReference type="SAM" id="Phobius"/>
    </source>
</evidence>
<dbReference type="RefSeq" id="XP_020049402.1">
    <property type="nucleotide sequence ID" value="XM_020191035.1"/>
</dbReference>
<name>A0A1D2VNG5_9ASCO</name>
<dbReference type="InParanoid" id="A0A1D2VNG5"/>
<keyword evidence="1" id="KW-0812">Transmembrane</keyword>
<dbReference type="AlphaFoldDB" id="A0A1D2VNG5"/>
<gene>
    <name evidence="2" type="ORF">ASCRUDRAFT_43480</name>
</gene>
<feature type="transmembrane region" description="Helical" evidence="1">
    <location>
        <begin position="49"/>
        <end position="69"/>
    </location>
</feature>
<reference evidence="3" key="1">
    <citation type="submission" date="2016-05" db="EMBL/GenBank/DDBJ databases">
        <title>Comparative genomics of biotechnologically important yeasts.</title>
        <authorList>
            <consortium name="DOE Joint Genome Institute"/>
            <person name="Riley R."/>
            <person name="Haridas S."/>
            <person name="Wolfe K.H."/>
            <person name="Lopes M.R."/>
            <person name="Hittinger C.T."/>
            <person name="Goker M."/>
            <person name="Salamov A."/>
            <person name="Wisecaver J."/>
            <person name="Long T.M."/>
            <person name="Aerts A.L."/>
            <person name="Barry K."/>
            <person name="Choi C."/>
            <person name="Clum A."/>
            <person name="Coughlan A.Y."/>
            <person name="Deshpande S."/>
            <person name="Douglass A.P."/>
            <person name="Hanson S.J."/>
            <person name="Klenk H.-P."/>
            <person name="Labutti K."/>
            <person name="Lapidus A."/>
            <person name="Lindquist E."/>
            <person name="Lipzen A."/>
            <person name="Meier-Kolthoff J.P."/>
            <person name="Ohm R.A."/>
            <person name="Otillar R.P."/>
            <person name="Pangilinan J."/>
            <person name="Peng Y."/>
            <person name="Rokas A."/>
            <person name="Rosa C.A."/>
            <person name="Scheuner C."/>
            <person name="Sibirny A.A."/>
            <person name="Slot J.C."/>
            <person name="Stielow J.B."/>
            <person name="Sun H."/>
            <person name="Kurtzman C.P."/>
            <person name="Blackwell M."/>
            <person name="Grigoriev I.V."/>
            <person name="Jeffries T.W."/>
        </authorList>
    </citation>
    <scope>NUCLEOTIDE SEQUENCE [LARGE SCALE GENOMIC DNA]</scope>
    <source>
        <strain evidence="3">DSM 1968</strain>
    </source>
</reference>